<dbReference type="Proteomes" id="UP001470230">
    <property type="component" value="Unassembled WGS sequence"/>
</dbReference>
<dbReference type="EMBL" id="JAPFFF010000003">
    <property type="protein sequence ID" value="KAK8893872.1"/>
    <property type="molecule type" value="Genomic_DNA"/>
</dbReference>
<evidence type="ECO:0000313" key="9">
    <source>
        <dbReference type="Proteomes" id="UP001470230"/>
    </source>
</evidence>
<comment type="subcellular location">
    <subcellularLocation>
        <location evidence="1">Mitochondrion inner membrane</location>
        <topology evidence="1">Single-pass membrane protein</topology>
    </subcellularLocation>
</comment>
<dbReference type="InterPro" id="IPR001623">
    <property type="entry name" value="DnaJ_domain"/>
</dbReference>
<keyword evidence="3" id="KW-0999">Mitochondrion inner membrane</keyword>
<name>A0ABR2KRW4_9EUKA</name>
<keyword evidence="4" id="KW-1133">Transmembrane helix</keyword>
<dbReference type="PANTHER" id="PTHR12763">
    <property type="match status" value="1"/>
</dbReference>
<evidence type="ECO:0008006" key="10">
    <source>
        <dbReference type="Google" id="ProtNLM"/>
    </source>
</evidence>
<organism evidence="8 9">
    <name type="scientific">Tritrichomonas musculus</name>
    <dbReference type="NCBI Taxonomy" id="1915356"/>
    <lineage>
        <taxon>Eukaryota</taxon>
        <taxon>Metamonada</taxon>
        <taxon>Parabasalia</taxon>
        <taxon>Tritrichomonadida</taxon>
        <taxon>Tritrichomonadidae</taxon>
        <taxon>Tritrichomonas</taxon>
    </lineage>
</organism>
<keyword evidence="9" id="KW-1185">Reference proteome</keyword>
<comment type="caution">
    <text evidence="8">The sequence shown here is derived from an EMBL/GenBank/DDBJ whole genome shotgun (WGS) entry which is preliminary data.</text>
</comment>
<accession>A0ABR2KRW4</accession>
<proteinExistence type="inferred from homology"/>
<sequence>MALNSLVKSVQNLSFETKAFLAIGAGAGTAFAIKEIWFSPYKYTGLPNAKNLNGFAPTMTRNEAQEILNLSNSYSYGKSEIQKQHRILMALHHPDKGGSSFIATKINEARDYLTLGAKD</sequence>
<dbReference type="Gene3D" id="1.10.287.110">
    <property type="entry name" value="DnaJ domain"/>
    <property type="match status" value="1"/>
</dbReference>
<evidence type="ECO:0000256" key="6">
    <source>
        <dbReference type="ARBA" id="ARBA00023136"/>
    </source>
</evidence>
<protein>
    <recommendedName>
        <fullName evidence="10">Mitochondrial import inner membrane translocase subunit TIM14</fullName>
    </recommendedName>
</protein>
<evidence type="ECO:0000256" key="2">
    <source>
        <dbReference type="ARBA" id="ARBA00022692"/>
    </source>
</evidence>
<dbReference type="SUPFAM" id="SSF46565">
    <property type="entry name" value="Chaperone J-domain"/>
    <property type="match status" value="1"/>
</dbReference>
<dbReference type="CDD" id="cd06257">
    <property type="entry name" value="DnaJ"/>
    <property type="match status" value="1"/>
</dbReference>
<evidence type="ECO:0000256" key="7">
    <source>
        <dbReference type="ARBA" id="ARBA00038105"/>
    </source>
</evidence>
<gene>
    <name evidence="8" type="ORF">M9Y10_022301</name>
</gene>
<evidence type="ECO:0000256" key="3">
    <source>
        <dbReference type="ARBA" id="ARBA00022792"/>
    </source>
</evidence>
<comment type="similarity">
    <text evidence="7">Belongs to the TIM14 family.</text>
</comment>
<keyword evidence="5" id="KW-0496">Mitochondrion</keyword>
<dbReference type="InterPro" id="IPR036869">
    <property type="entry name" value="J_dom_sf"/>
</dbReference>
<evidence type="ECO:0000256" key="4">
    <source>
        <dbReference type="ARBA" id="ARBA00022989"/>
    </source>
</evidence>
<keyword evidence="2" id="KW-0812">Transmembrane</keyword>
<keyword evidence="6" id="KW-0472">Membrane</keyword>
<evidence type="ECO:0000256" key="5">
    <source>
        <dbReference type="ARBA" id="ARBA00023128"/>
    </source>
</evidence>
<evidence type="ECO:0000256" key="1">
    <source>
        <dbReference type="ARBA" id="ARBA00004434"/>
    </source>
</evidence>
<reference evidence="8 9" key="1">
    <citation type="submission" date="2024-04" db="EMBL/GenBank/DDBJ databases">
        <title>Tritrichomonas musculus Genome.</title>
        <authorList>
            <person name="Alves-Ferreira E."/>
            <person name="Grigg M."/>
            <person name="Lorenzi H."/>
            <person name="Galac M."/>
        </authorList>
    </citation>
    <scope>NUCLEOTIDE SEQUENCE [LARGE SCALE GENOMIC DNA]</scope>
    <source>
        <strain evidence="8 9">EAF2021</strain>
    </source>
</reference>
<evidence type="ECO:0000313" key="8">
    <source>
        <dbReference type="EMBL" id="KAK8893872.1"/>
    </source>
</evidence>
<dbReference type="PANTHER" id="PTHR12763:SF28">
    <property type="entry name" value="GEO10507P1-RELATED"/>
    <property type="match status" value="1"/>
</dbReference>